<evidence type="ECO:0000256" key="2">
    <source>
        <dbReference type="ARBA" id="ARBA00022963"/>
    </source>
</evidence>
<accession>A0A0G3EDE1</accession>
<dbReference type="Pfam" id="PF01734">
    <property type="entry name" value="Patatin"/>
    <property type="match status" value="1"/>
</dbReference>
<reference evidence="7" key="1">
    <citation type="submission" date="2015-02" db="EMBL/GenBank/DDBJ databases">
        <title>Description and complete genome sequence of the first cultured representative of the subdivision 5 of the Verrucomicrobia phylum.</title>
        <authorList>
            <person name="Spring S."/>
            <person name="Bunk B."/>
            <person name="Sproer C."/>
            <person name="Klenk H.-P."/>
        </authorList>
    </citation>
    <scope>NUCLEOTIDE SEQUENCE [LARGE SCALE GENOMIC DNA]</scope>
    <source>
        <strain evidence="7">L21-Fru-AB</strain>
    </source>
</reference>
<organism evidence="6 7">
    <name type="scientific">Kiritimatiella glycovorans</name>
    <dbReference type="NCBI Taxonomy" id="1307763"/>
    <lineage>
        <taxon>Bacteria</taxon>
        <taxon>Pseudomonadati</taxon>
        <taxon>Kiritimatiellota</taxon>
        <taxon>Kiritimatiellia</taxon>
        <taxon>Kiritimatiellales</taxon>
        <taxon>Kiritimatiellaceae</taxon>
        <taxon>Kiritimatiella</taxon>
    </lineage>
</organism>
<dbReference type="PATRIC" id="fig|1609981.3.peg.1292"/>
<dbReference type="PROSITE" id="PS51635">
    <property type="entry name" value="PNPLA"/>
    <property type="match status" value="1"/>
</dbReference>
<evidence type="ECO:0000313" key="7">
    <source>
        <dbReference type="Proteomes" id="UP000035268"/>
    </source>
</evidence>
<reference evidence="6 7" key="2">
    <citation type="journal article" date="2016" name="ISME J.">
        <title>Characterization of the first cultured representative of Verrucomicrobia subdivision 5 indicates the proposal of a novel phylum.</title>
        <authorList>
            <person name="Spring S."/>
            <person name="Bunk B."/>
            <person name="Sproer C."/>
            <person name="Schumann P."/>
            <person name="Rohde M."/>
            <person name="Tindall B.J."/>
            <person name="Klenk H.P."/>
        </authorList>
    </citation>
    <scope>NUCLEOTIDE SEQUENCE [LARGE SCALE GENOMIC DNA]</scope>
    <source>
        <strain evidence="6 7">L21-Fru-AB</strain>
    </source>
</reference>
<name>A0A0G3EDE1_9BACT</name>
<feature type="active site" description="Nucleophile" evidence="4">
    <location>
        <position position="53"/>
    </location>
</feature>
<evidence type="ECO:0000313" key="6">
    <source>
        <dbReference type="EMBL" id="AKJ64491.1"/>
    </source>
</evidence>
<proteinExistence type="predicted"/>
<dbReference type="Proteomes" id="UP000035268">
    <property type="component" value="Chromosome"/>
</dbReference>
<dbReference type="Gene3D" id="3.40.1090.10">
    <property type="entry name" value="Cytosolic phospholipase A2 catalytic domain"/>
    <property type="match status" value="2"/>
</dbReference>
<dbReference type="EMBL" id="CP010904">
    <property type="protein sequence ID" value="AKJ64491.1"/>
    <property type="molecule type" value="Genomic_DNA"/>
</dbReference>
<dbReference type="OrthoDB" id="5290098at2"/>
<dbReference type="InterPro" id="IPR016035">
    <property type="entry name" value="Acyl_Trfase/lysoPLipase"/>
</dbReference>
<evidence type="ECO:0000256" key="3">
    <source>
        <dbReference type="ARBA" id="ARBA00023098"/>
    </source>
</evidence>
<dbReference type="SUPFAM" id="SSF52151">
    <property type="entry name" value="FabD/lysophospholipase-like"/>
    <property type="match status" value="1"/>
</dbReference>
<dbReference type="PANTHER" id="PTHR14226">
    <property type="entry name" value="NEUROPATHY TARGET ESTERASE/SWISS CHEESE D.MELANOGASTER"/>
    <property type="match status" value="1"/>
</dbReference>
<comment type="caution">
    <text evidence="4">Lacks conserved residue(s) required for the propagation of feature annotation.</text>
</comment>
<dbReference type="KEGG" id="vbl:L21SP4_01243"/>
<dbReference type="InterPro" id="IPR002641">
    <property type="entry name" value="PNPLA_dom"/>
</dbReference>
<dbReference type="STRING" id="1307763.L21SP4_01243"/>
<gene>
    <name evidence="6" type="primary">rssA</name>
    <name evidence="6" type="ORF">L21SP4_01243</name>
</gene>
<keyword evidence="1 4" id="KW-0378">Hydrolase</keyword>
<dbReference type="AlphaFoldDB" id="A0A0G3EDE1"/>
<feature type="short sequence motif" description="DGA/G" evidence="4">
    <location>
        <begin position="168"/>
        <end position="170"/>
    </location>
</feature>
<protein>
    <submittedName>
        <fullName evidence="6">NTE family protein RssA</fullName>
    </submittedName>
</protein>
<feature type="domain" description="PNPLA" evidence="5">
    <location>
        <begin position="20"/>
        <end position="181"/>
    </location>
</feature>
<dbReference type="RefSeq" id="WP_052881821.1">
    <property type="nucleotide sequence ID" value="NZ_CP010904.1"/>
</dbReference>
<keyword evidence="7" id="KW-1185">Reference proteome</keyword>
<keyword evidence="2 4" id="KW-0442">Lipid degradation</keyword>
<feature type="active site" description="Proton acceptor" evidence="4">
    <location>
        <position position="168"/>
    </location>
</feature>
<dbReference type="GO" id="GO:0016042">
    <property type="term" value="P:lipid catabolic process"/>
    <property type="evidence" value="ECO:0007669"/>
    <property type="project" value="UniProtKB-UniRule"/>
</dbReference>
<dbReference type="PANTHER" id="PTHR14226:SF76">
    <property type="entry name" value="NTE FAMILY PROTEIN RSSA"/>
    <property type="match status" value="1"/>
</dbReference>
<feature type="short sequence motif" description="GXSXG" evidence="4">
    <location>
        <begin position="51"/>
        <end position="55"/>
    </location>
</feature>
<evidence type="ECO:0000256" key="1">
    <source>
        <dbReference type="ARBA" id="ARBA00022801"/>
    </source>
</evidence>
<dbReference type="InterPro" id="IPR050301">
    <property type="entry name" value="NTE"/>
</dbReference>
<evidence type="ECO:0000256" key="4">
    <source>
        <dbReference type="PROSITE-ProRule" id="PRU01161"/>
    </source>
</evidence>
<sequence length="317" mass="34548">MKWPSFLKSGDDATRPRIGLALGSGAARGWAHIGVIDTLLDAGVDIHCVAGTSMGALVGGVYAGGGLEALRELALKMNWRDFLYYFVEPRIPRQGLIDGHHIERWLRERVPCRDIGEMAIPFAAVSTDLRTGSPHVFREGPLIEAIRASISLPGMFSPVACGDRLLVDGGLVNPVPVDVAHAMGADRVIAVEINSAPRWNERTGDDTPAWTQSPAAPPGNTFEKFRTAIDDLFSHRSSAAPSWLEQGEGPNLFEVLGLSIQIMEARICDARFRDHPPDLLIRPEMPGIQLLDFVKADRAIEAGRRAAGEILPRVRAW</sequence>
<keyword evidence="3 4" id="KW-0443">Lipid metabolism</keyword>
<evidence type="ECO:0000259" key="5">
    <source>
        <dbReference type="PROSITE" id="PS51635"/>
    </source>
</evidence>
<dbReference type="GO" id="GO:0016787">
    <property type="term" value="F:hydrolase activity"/>
    <property type="evidence" value="ECO:0007669"/>
    <property type="project" value="UniProtKB-UniRule"/>
</dbReference>